<keyword evidence="1" id="KW-0802">TPR repeat</keyword>
<dbReference type="Pfam" id="PF00515">
    <property type="entry name" value="TPR_1"/>
    <property type="match status" value="1"/>
</dbReference>
<feature type="compositionally biased region" description="Basic and acidic residues" evidence="2">
    <location>
        <begin position="242"/>
        <end position="257"/>
    </location>
</feature>
<name>A0A0G0E1U4_9BACT</name>
<dbReference type="InterPro" id="IPR019734">
    <property type="entry name" value="TPR_rpt"/>
</dbReference>
<accession>A0A0G0E1U4</accession>
<dbReference type="PROSITE" id="PS50293">
    <property type="entry name" value="TPR_REGION"/>
    <property type="match status" value="1"/>
</dbReference>
<feature type="repeat" description="TPR" evidence="1">
    <location>
        <begin position="38"/>
        <end position="71"/>
    </location>
</feature>
<sequence length="263" mass="29997">MKDFSALEKQAINNAMNGQWLEAIKFNENIIKIDKKNIEAFLRLGFAYLQTNKIKKAKQYYLQALKIQPNNIFVKKNLEKIKILEAKKLTYLNAPPVDPLLFVDIPGKTKTVSLVNCGPKNVLAKLAVGQKVFLINKKRRVEIRTENKEYAGCLPDDLSKRLAIFIKNGGIFSVYIKETSLKHTIVLIKEEKKGAKMIKYIAFPSDLGVNLSQMENSSGEENNEEDSEEISLLDLEKLAESLNNEEKDYLPFDHEEKSEEGEE</sequence>
<dbReference type="STRING" id="1618484.UR56_C0014G0010"/>
<feature type="region of interest" description="Disordered" evidence="2">
    <location>
        <begin position="242"/>
        <end position="263"/>
    </location>
</feature>
<protein>
    <submittedName>
        <fullName evidence="3">Uncharacterized protein</fullName>
    </submittedName>
</protein>
<evidence type="ECO:0000256" key="1">
    <source>
        <dbReference type="PROSITE-ProRule" id="PRU00339"/>
    </source>
</evidence>
<organism evidence="3 4">
    <name type="scientific">Candidatus Roizmanbacteria bacterium GW2011_GWC2_34_23</name>
    <dbReference type="NCBI Taxonomy" id="1618484"/>
    <lineage>
        <taxon>Bacteria</taxon>
        <taxon>Candidatus Roizmaniibacteriota</taxon>
    </lineage>
</organism>
<dbReference type="PROSITE" id="PS50005">
    <property type="entry name" value="TPR"/>
    <property type="match status" value="1"/>
</dbReference>
<gene>
    <name evidence="3" type="ORF">UR56_C0014G0010</name>
</gene>
<dbReference type="Gene3D" id="1.25.40.10">
    <property type="entry name" value="Tetratricopeptide repeat domain"/>
    <property type="match status" value="1"/>
</dbReference>
<evidence type="ECO:0000313" key="3">
    <source>
        <dbReference type="EMBL" id="KKP61377.1"/>
    </source>
</evidence>
<dbReference type="SMART" id="SM00028">
    <property type="entry name" value="TPR"/>
    <property type="match status" value="2"/>
</dbReference>
<proteinExistence type="predicted"/>
<dbReference type="AlphaFoldDB" id="A0A0G0E1U4"/>
<reference evidence="3 4" key="1">
    <citation type="journal article" date="2015" name="Nature">
        <title>rRNA introns, odd ribosomes, and small enigmatic genomes across a large radiation of phyla.</title>
        <authorList>
            <person name="Brown C.T."/>
            <person name="Hug L.A."/>
            <person name="Thomas B.C."/>
            <person name="Sharon I."/>
            <person name="Castelle C.J."/>
            <person name="Singh A."/>
            <person name="Wilkins M.J."/>
            <person name="Williams K.H."/>
            <person name="Banfield J.F."/>
        </authorList>
    </citation>
    <scope>NUCLEOTIDE SEQUENCE [LARGE SCALE GENOMIC DNA]</scope>
</reference>
<comment type="caution">
    <text evidence="3">The sequence shown here is derived from an EMBL/GenBank/DDBJ whole genome shotgun (WGS) entry which is preliminary data.</text>
</comment>
<dbReference type="EMBL" id="LBPR01000014">
    <property type="protein sequence ID" value="KKP61377.1"/>
    <property type="molecule type" value="Genomic_DNA"/>
</dbReference>
<dbReference type="SUPFAM" id="SSF48452">
    <property type="entry name" value="TPR-like"/>
    <property type="match status" value="1"/>
</dbReference>
<evidence type="ECO:0000256" key="2">
    <source>
        <dbReference type="SAM" id="MobiDB-lite"/>
    </source>
</evidence>
<dbReference type="Proteomes" id="UP000034004">
    <property type="component" value="Unassembled WGS sequence"/>
</dbReference>
<evidence type="ECO:0000313" key="4">
    <source>
        <dbReference type="Proteomes" id="UP000034004"/>
    </source>
</evidence>
<dbReference type="InterPro" id="IPR011990">
    <property type="entry name" value="TPR-like_helical_dom_sf"/>
</dbReference>